<dbReference type="EMBL" id="KZ772705">
    <property type="protein sequence ID" value="PTQ41612.1"/>
    <property type="molecule type" value="Genomic_DNA"/>
</dbReference>
<accession>A0A2R6X684</accession>
<feature type="chain" id="PRO_5015360221" description="FAS1 domain-containing protein" evidence="2">
    <location>
        <begin position="29"/>
        <end position="272"/>
    </location>
</feature>
<reference evidence="5" key="1">
    <citation type="journal article" date="2017" name="Cell">
        <title>Insights into land plant evolution garnered from the Marchantia polymorpha genome.</title>
        <authorList>
            <person name="Bowman J.L."/>
            <person name="Kohchi T."/>
            <person name="Yamato K.T."/>
            <person name="Jenkins J."/>
            <person name="Shu S."/>
            <person name="Ishizaki K."/>
            <person name="Yamaoka S."/>
            <person name="Nishihama R."/>
            <person name="Nakamura Y."/>
            <person name="Berger F."/>
            <person name="Adam C."/>
            <person name="Aki S.S."/>
            <person name="Althoff F."/>
            <person name="Araki T."/>
            <person name="Arteaga-Vazquez M.A."/>
            <person name="Balasubrmanian S."/>
            <person name="Barry K."/>
            <person name="Bauer D."/>
            <person name="Boehm C.R."/>
            <person name="Briginshaw L."/>
            <person name="Caballero-Perez J."/>
            <person name="Catarino B."/>
            <person name="Chen F."/>
            <person name="Chiyoda S."/>
            <person name="Chovatia M."/>
            <person name="Davies K.M."/>
            <person name="Delmans M."/>
            <person name="Demura T."/>
            <person name="Dierschke T."/>
            <person name="Dolan L."/>
            <person name="Dorantes-Acosta A.E."/>
            <person name="Eklund D.M."/>
            <person name="Florent S.N."/>
            <person name="Flores-Sandoval E."/>
            <person name="Fujiyama A."/>
            <person name="Fukuzawa H."/>
            <person name="Galik B."/>
            <person name="Grimanelli D."/>
            <person name="Grimwood J."/>
            <person name="Grossniklaus U."/>
            <person name="Hamada T."/>
            <person name="Haseloff J."/>
            <person name="Hetherington A.J."/>
            <person name="Higo A."/>
            <person name="Hirakawa Y."/>
            <person name="Hundley H.N."/>
            <person name="Ikeda Y."/>
            <person name="Inoue K."/>
            <person name="Inoue S.I."/>
            <person name="Ishida S."/>
            <person name="Jia Q."/>
            <person name="Kakita M."/>
            <person name="Kanazawa T."/>
            <person name="Kawai Y."/>
            <person name="Kawashima T."/>
            <person name="Kennedy M."/>
            <person name="Kinose K."/>
            <person name="Kinoshita T."/>
            <person name="Kohara Y."/>
            <person name="Koide E."/>
            <person name="Komatsu K."/>
            <person name="Kopischke S."/>
            <person name="Kubo M."/>
            <person name="Kyozuka J."/>
            <person name="Lagercrantz U."/>
            <person name="Lin S.S."/>
            <person name="Lindquist E."/>
            <person name="Lipzen A.M."/>
            <person name="Lu C.W."/>
            <person name="De Luna E."/>
            <person name="Martienssen R.A."/>
            <person name="Minamino N."/>
            <person name="Mizutani M."/>
            <person name="Mizutani M."/>
            <person name="Mochizuki N."/>
            <person name="Monte I."/>
            <person name="Mosher R."/>
            <person name="Nagasaki H."/>
            <person name="Nakagami H."/>
            <person name="Naramoto S."/>
            <person name="Nishitani K."/>
            <person name="Ohtani M."/>
            <person name="Okamoto T."/>
            <person name="Okumura M."/>
            <person name="Phillips J."/>
            <person name="Pollak B."/>
            <person name="Reinders A."/>
            <person name="Rovekamp M."/>
            <person name="Sano R."/>
            <person name="Sawa S."/>
            <person name="Schmid M.W."/>
            <person name="Shirakawa M."/>
            <person name="Solano R."/>
            <person name="Spunde A."/>
            <person name="Suetsugu N."/>
            <person name="Sugano S."/>
            <person name="Sugiyama A."/>
            <person name="Sun R."/>
            <person name="Suzuki Y."/>
            <person name="Takenaka M."/>
            <person name="Takezawa D."/>
            <person name="Tomogane H."/>
            <person name="Tsuzuki M."/>
            <person name="Ueda T."/>
            <person name="Umeda M."/>
            <person name="Ward J.M."/>
            <person name="Watanabe Y."/>
            <person name="Yazaki K."/>
            <person name="Yokoyama R."/>
            <person name="Yoshitake Y."/>
            <person name="Yotsui I."/>
            <person name="Zachgo S."/>
            <person name="Schmutz J."/>
        </authorList>
    </citation>
    <scope>NUCLEOTIDE SEQUENCE [LARGE SCALE GENOMIC DNA]</scope>
    <source>
        <strain evidence="5">Tak-1</strain>
    </source>
</reference>
<name>A0A2R6X684_MARPO</name>
<feature type="region of interest" description="Disordered" evidence="1">
    <location>
        <begin position="208"/>
        <end position="247"/>
    </location>
</feature>
<dbReference type="Gene3D" id="2.30.180.10">
    <property type="entry name" value="FAS1 domain"/>
    <property type="match status" value="1"/>
</dbReference>
<feature type="signal peptide" evidence="2">
    <location>
        <begin position="1"/>
        <end position="28"/>
    </location>
</feature>
<evidence type="ECO:0000259" key="3">
    <source>
        <dbReference type="PROSITE" id="PS50213"/>
    </source>
</evidence>
<dbReference type="AlphaFoldDB" id="A0A2R6X684"/>
<keyword evidence="5" id="KW-1185">Reference proteome</keyword>
<dbReference type="OrthoDB" id="2015130at2759"/>
<dbReference type="SUPFAM" id="SSF82153">
    <property type="entry name" value="FAS1 domain"/>
    <property type="match status" value="1"/>
</dbReference>
<dbReference type="OMA" id="CHCVEFP"/>
<feature type="compositionally biased region" description="Low complexity" evidence="1">
    <location>
        <begin position="31"/>
        <end position="45"/>
    </location>
</feature>
<evidence type="ECO:0000313" key="5">
    <source>
        <dbReference type="Proteomes" id="UP000244005"/>
    </source>
</evidence>
<dbReference type="Gramene" id="Mp1g16270.1">
    <property type="protein sequence ID" value="Mp1g16270.1.cds1"/>
    <property type="gene ID" value="Mp1g16270"/>
</dbReference>
<keyword evidence="2" id="KW-0732">Signal</keyword>
<sequence length="272" mass="28159">MVGMASYRAAPGIYCALLLCLDFLMVSSQSPTVAPSPTTTPSAPVTAPPSPAALPPPAIVPAPAPAAKPQPQVVDMIEALRDAGQFGAIAGLLDGLQMKNLTPMTTWLLPNDEAFSGTSYPKNVTKFIDYHVIRQLLPYSRLSTLSVGTRLPTFLGSETVVVTSNLRFNYSLDNAMIVVPDLYSDSTVAVHGINSVLNDYLFNEGVSAPSPGESPSGVPTAGPPSPPSSSSSPTTPGESNPITLPAAAPTLSTSTSLPVSFGLILIVAMLIV</sequence>
<dbReference type="PROSITE" id="PS50213">
    <property type="entry name" value="FAS1"/>
    <property type="match status" value="1"/>
</dbReference>
<feature type="domain" description="FAS1" evidence="3">
    <location>
        <begin position="73"/>
        <end position="197"/>
    </location>
</feature>
<feature type="compositionally biased region" description="Low complexity" evidence="1">
    <location>
        <begin position="228"/>
        <end position="247"/>
    </location>
</feature>
<feature type="compositionally biased region" description="Pro residues" evidence="1">
    <location>
        <begin position="46"/>
        <end position="56"/>
    </location>
</feature>
<evidence type="ECO:0000256" key="2">
    <source>
        <dbReference type="SAM" id="SignalP"/>
    </source>
</evidence>
<feature type="region of interest" description="Disordered" evidence="1">
    <location>
        <begin position="31"/>
        <end position="56"/>
    </location>
</feature>
<gene>
    <name evidence="4" type="ORF">MARPO_0033s0033</name>
</gene>
<dbReference type="Proteomes" id="UP000244005">
    <property type="component" value="Unassembled WGS sequence"/>
</dbReference>
<evidence type="ECO:0000256" key="1">
    <source>
        <dbReference type="SAM" id="MobiDB-lite"/>
    </source>
</evidence>
<dbReference type="FunFam" id="2.30.180.10:FF:000046">
    <property type="entry name" value="Fasciclin-like arabinogalactan family protein"/>
    <property type="match status" value="1"/>
</dbReference>
<protein>
    <recommendedName>
        <fullName evidence="3">FAS1 domain-containing protein</fullName>
    </recommendedName>
</protein>
<organism evidence="4 5">
    <name type="scientific">Marchantia polymorpha</name>
    <name type="common">Common liverwort</name>
    <name type="synonym">Marchantia aquatica</name>
    <dbReference type="NCBI Taxonomy" id="3197"/>
    <lineage>
        <taxon>Eukaryota</taxon>
        <taxon>Viridiplantae</taxon>
        <taxon>Streptophyta</taxon>
        <taxon>Embryophyta</taxon>
        <taxon>Marchantiophyta</taxon>
        <taxon>Marchantiopsida</taxon>
        <taxon>Marchantiidae</taxon>
        <taxon>Marchantiales</taxon>
        <taxon>Marchantiaceae</taxon>
        <taxon>Marchantia</taxon>
    </lineage>
</organism>
<dbReference type="InterPro" id="IPR036378">
    <property type="entry name" value="FAS1_dom_sf"/>
</dbReference>
<dbReference type="InterPro" id="IPR000782">
    <property type="entry name" value="FAS1_domain"/>
</dbReference>
<dbReference type="PANTHER" id="PTHR33985:SF29">
    <property type="entry name" value="FAS1 DOMAIN-CONTAINING PROTEIN"/>
    <property type="match status" value="1"/>
</dbReference>
<dbReference type="Pfam" id="PF02469">
    <property type="entry name" value="Fasciclin"/>
    <property type="match status" value="1"/>
</dbReference>
<dbReference type="SMART" id="SM00554">
    <property type="entry name" value="FAS1"/>
    <property type="match status" value="1"/>
</dbReference>
<proteinExistence type="predicted"/>
<dbReference type="PANTHER" id="PTHR33985">
    <property type="entry name" value="OS02G0491300 PROTEIN-RELATED"/>
    <property type="match status" value="1"/>
</dbReference>
<dbReference type="InterPro" id="IPR052806">
    <property type="entry name" value="Fasciclin-like_AGP"/>
</dbReference>
<evidence type="ECO:0000313" key="4">
    <source>
        <dbReference type="EMBL" id="PTQ41612.1"/>
    </source>
</evidence>